<organism evidence="1">
    <name type="scientific">Rhizophora mucronata</name>
    <name type="common">Asiatic mangrove</name>
    <dbReference type="NCBI Taxonomy" id="61149"/>
    <lineage>
        <taxon>Eukaryota</taxon>
        <taxon>Viridiplantae</taxon>
        <taxon>Streptophyta</taxon>
        <taxon>Embryophyta</taxon>
        <taxon>Tracheophyta</taxon>
        <taxon>Spermatophyta</taxon>
        <taxon>Magnoliopsida</taxon>
        <taxon>eudicotyledons</taxon>
        <taxon>Gunneridae</taxon>
        <taxon>Pentapetalae</taxon>
        <taxon>rosids</taxon>
        <taxon>fabids</taxon>
        <taxon>Malpighiales</taxon>
        <taxon>Rhizophoraceae</taxon>
        <taxon>Rhizophora</taxon>
    </lineage>
</organism>
<reference evidence="1" key="1">
    <citation type="submission" date="2018-02" db="EMBL/GenBank/DDBJ databases">
        <title>Rhizophora mucronata_Transcriptome.</title>
        <authorList>
            <person name="Meera S.P."/>
            <person name="Sreeshan A."/>
            <person name="Augustine A."/>
        </authorList>
    </citation>
    <scope>NUCLEOTIDE SEQUENCE</scope>
    <source>
        <tissue evidence="1">Leaf</tissue>
    </source>
</reference>
<name>A0A2P2QKP1_RHIMU</name>
<proteinExistence type="predicted"/>
<protein>
    <submittedName>
        <fullName evidence="1">Uncharacterized protein</fullName>
    </submittedName>
</protein>
<accession>A0A2P2QKP1</accession>
<dbReference type="EMBL" id="GGEC01087085">
    <property type="protein sequence ID" value="MBX67569.1"/>
    <property type="molecule type" value="Transcribed_RNA"/>
</dbReference>
<sequence>MLYFGLLLTCLSLVPLFSFLAGSIYRAAML</sequence>
<dbReference type="AlphaFoldDB" id="A0A2P2QKP1"/>
<evidence type="ECO:0000313" key="1">
    <source>
        <dbReference type="EMBL" id="MBX67569.1"/>
    </source>
</evidence>